<dbReference type="PROSITE" id="PS50887">
    <property type="entry name" value="GGDEF"/>
    <property type="match status" value="1"/>
</dbReference>
<dbReference type="InParanoid" id="M5DYA7"/>
<dbReference type="InterPro" id="IPR029787">
    <property type="entry name" value="Nucleotide_cyclase"/>
</dbReference>
<proteinExistence type="predicted"/>
<dbReference type="GO" id="GO:1902201">
    <property type="term" value="P:negative regulation of bacterial-type flagellum-dependent cell motility"/>
    <property type="evidence" value="ECO:0007669"/>
    <property type="project" value="TreeGrafter"/>
</dbReference>
<keyword evidence="1" id="KW-0472">Membrane</keyword>
<sequence length="287" mass="34418">MELRLEKFKVKFIYSLIYIIFFILFFRFIFIHIDDTADYLFGLAYLGILILTVQYILKNYYSQKALIIWLTQLIVYIPLLFLEYYNIIKIFIIIQIFIGIILNHQQINLLKKKNEEIKYLSFHDEMTGLYNRRYFENKLGELNDPAEHNLSVIIADINNLKKINDNQGHKKGDYYIKAAANLLKSELREEDIISRIGGDEFAIILPHTDKAKCKKIVNRLKTKIENHPEKHLSIAFGYVHHNQQYNSLEEMIKNADKNMYYNKKKFKEEINRRKNHVYHVSNYNIFY</sequence>
<dbReference type="GO" id="GO:0052621">
    <property type="term" value="F:diguanylate cyclase activity"/>
    <property type="evidence" value="ECO:0007669"/>
    <property type="project" value="TreeGrafter"/>
</dbReference>
<feature type="transmembrane region" description="Helical" evidence="1">
    <location>
        <begin position="87"/>
        <end position="104"/>
    </location>
</feature>
<feature type="transmembrane region" description="Helical" evidence="1">
    <location>
        <begin position="64"/>
        <end position="81"/>
    </location>
</feature>
<keyword evidence="1" id="KW-1133">Transmembrane helix</keyword>
<dbReference type="FunCoup" id="M5DYA7">
    <property type="interactions" value="89"/>
</dbReference>
<reference evidence="4" key="1">
    <citation type="journal article" date="2013" name="Genome Announc.">
        <title>Genome Sequence of Halanaerobium saccharolyticum subsp. saccharolyticum Strain DSM 6643T, a Halophilic Hydrogen-Producing Bacterium.</title>
        <authorList>
            <person name="Kivisto A."/>
            <person name="Larjo A."/>
            <person name="Ciranna A."/>
            <person name="Santala V."/>
            <person name="Roos C."/>
            <person name="Karp M."/>
        </authorList>
    </citation>
    <scope>NUCLEOTIDE SEQUENCE [LARGE SCALE GENOMIC DNA]</scope>
    <source>
        <strain evidence="4">DSM 6643</strain>
    </source>
</reference>
<accession>M5DYA7</accession>
<keyword evidence="4" id="KW-1185">Reference proteome</keyword>
<dbReference type="Proteomes" id="UP000012063">
    <property type="component" value="Unassembled WGS sequence"/>
</dbReference>
<feature type="transmembrane region" description="Helical" evidence="1">
    <location>
        <begin position="12"/>
        <end position="33"/>
    </location>
</feature>
<protein>
    <recommendedName>
        <fullName evidence="2">GGDEF domain-containing protein</fullName>
    </recommendedName>
</protein>
<dbReference type="Pfam" id="PF00990">
    <property type="entry name" value="GGDEF"/>
    <property type="match status" value="1"/>
</dbReference>
<name>M5DYA7_9FIRM</name>
<dbReference type="EMBL" id="CAUI01000005">
    <property type="protein sequence ID" value="CCU78561.1"/>
    <property type="molecule type" value="Genomic_DNA"/>
</dbReference>
<dbReference type="OrthoDB" id="9805474at2"/>
<dbReference type="SMART" id="SM00267">
    <property type="entry name" value="GGDEF"/>
    <property type="match status" value="1"/>
</dbReference>
<dbReference type="RefSeq" id="WP_005487899.1">
    <property type="nucleotide sequence ID" value="NZ_CAUI01000005.1"/>
</dbReference>
<dbReference type="GO" id="GO:0043709">
    <property type="term" value="P:cell adhesion involved in single-species biofilm formation"/>
    <property type="evidence" value="ECO:0007669"/>
    <property type="project" value="TreeGrafter"/>
</dbReference>
<dbReference type="InterPro" id="IPR050469">
    <property type="entry name" value="Diguanylate_Cyclase"/>
</dbReference>
<comment type="caution">
    <text evidence="3">The sequence shown here is derived from an EMBL/GenBank/DDBJ whole genome shotgun (WGS) entry which is preliminary data.</text>
</comment>
<dbReference type="PANTHER" id="PTHR45138">
    <property type="entry name" value="REGULATORY COMPONENTS OF SENSORY TRANSDUCTION SYSTEM"/>
    <property type="match status" value="1"/>
</dbReference>
<feature type="domain" description="GGDEF" evidence="2">
    <location>
        <begin position="148"/>
        <end position="280"/>
    </location>
</feature>
<evidence type="ECO:0000259" key="2">
    <source>
        <dbReference type="PROSITE" id="PS50887"/>
    </source>
</evidence>
<dbReference type="Gene3D" id="3.30.70.270">
    <property type="match status" value="1"/>
</dbReference>
<evidence type="ECO:0000256" key="1">
    <source>
        <dbReference type="SAM" id="Phobius"/>
    </source>
</evidence>
<dbReference type="PANTHER" id="PTHR45138:SF6">
    <property type="entry name" value="DIGUANYLATE CYCLASE DGCN"/>
    <property type="match status" value="1"/>
</dbReference>
<gene>
    <name evidence="3" type="ORF">HSACCH_00712</name>
</gene>
<dbReference type="InterPro" id="IPR043128">
    <property type="entry name" value="Rev_trsase/Diguanyl_cyclase"/>
</dbReference>
<dbReference type="CDD" id="cd01949">
    <property type="entry name" value="GGDEF"/>
    <property type="match status" value="1"/>
</dbReference>
<dbReference type="NCBIfam" id="TIGR00254">
    <property type="entry name" value="GGDEF"/>
    <property type="match status" value="1"/>
</dbReference>
<dbReference type="GO" id="GO:0005886">
    <property type="term" value="C:plasma membrane"/>
    <property type="evidence" value="ECO:0007669"/>
    <property type="project" value="TreeGrafter"/>
</dbReference>
<keyword evidence="1" id="KW-0812">Transmembrane</keyword>
<dbReference type="InterPro" id="IPR000160">
    <property type="entry name" value="GGDEF_dom"/>
</dbReference>
<dbReference type="STRING" id="1293054.HSACCH_00712"/>
<dbReference type="eggNOG" id="COG2199">
    <property type="taxonomic scope" value="Bacteria"/>
</dbReference>
<feature type="transmembrane region" description="Helical" evidence="1">
    <location>
        <begin position="39"/>
        <end position="57"/>
    </location>
</feature>
<organism evidence="3 4">
    <name type="scientific">Halanaerobium saccharolyticum subsp. saccharolyticum DSM 6643</name>
    <dbReference type="NCBI Taxonomy" id="1293054"/>
    <lineage>
        <taxon>Bacteria</taxon>
        <taxon>Bacillati</taxon>
        <taxon>Bacillota</taxon>
        <taxon>Clostridia</taxon>
        <taxon>Halanaerobiales</taxon>
        <taxon>Halanaerobiaceae</taxon>
        <taxon>Halanaerobium</taxon>
    </lineage>
</organism>
<evidence type="ECO:0000313" key="3">
    <source>
        <dbReference type="EMBL" id="CCU78561.1"/>
    </source>
</evidence>
<dbReference type="SUPFAM" id="SSF55073">
    <property type="entry name" value="Nucleotide cyclase"/>
    <property type="match status" value="1"/>
</dbReference>
<evidence type="ECO:0000313" key="4">
    <source>
        <dbReference type="Proteomes" id="UP000012063"/>
    </source>
</evidence>
<dbReference type="AlphaFoldDB" id="M5DYA7"/>